<keyword evidence="1" id="KW-0175">Coiled coil</keyword>
<evidence type="ECO:0000313" key="4">
    <source>
        <dbReference type="Proteomes" id="UP001528411"/>
    </source>
</evidence>
<dbReference type="RefSeq" id="WP_215961790.1">
    <property type="nucleotide sequence ID" value="NZ_JAQOMS010000002.1"/>
</dbReference>
<feature type="transmembrane region" description="Helical" evidence="2">
    <location>
        <begin position="69"/>
        <end position="90"/>
    </location>
</feature>
<dbReference type="EMBL" id="JAQOMS010000002">
    <property type="protein sequence ID" value="MDC2889176.1"/>
    <property type="molecule type" value="Genomic_DNA"/>
</dbReference>
<keyword evidence="2" id="KW-0472">Membrane</keyword>
<evidence type="ECO:0008006" key="5">
    <source>
        <dbReference type="Google" id="ProtNLM"/>
    </source>
</evidence>
<name>A0ABT5FEZ5_9GAMM</name>
<keyword evidence="2" id="KW-0812">Transmembrane</keyword>
<dbReference type="Proteomes" id="UP001528411">
    <property type="component" value="Unassembled WGS sequence"/>
</dbReference>
<feature type="transmembrane region" description="Helical" evidence="2">
    <location>
        <begin position="6"/>
        <end position="23"/>
    </location>
</feature>
<gene>
    <name evidence="3" type="ORF">PN838_10885</name>
</gene>
<protein>
    <recommendedName>
        <fullName evidence="5">DUF4064 domain-containing protein</fullName>
    </recommendedName>
</protein>
<keyword evidence="2" id="KW-1133">Transmembrane helix</keyword>
<evidence type="ECO:0000256" key="2">
    <source>
        <dbReference type="SAM" id="Phobius"/>
    </source>
</evidence>
<sequence length="125" mass="13963">MFILKIFTYLAGVVTVGLFGYLYTVLEETGQLEQVMAMPKDDIMIYHIVAGVVIAWLIFSLVMKVVARGLIIVLLLFAVGAEGIFVGLNINGTIIEENQMLNEFKDKATDMLEDMEEKAKDIIDN</sequence>
<evidence type="ECO:0000313" key="3">
    <source>
        <dbReference type="EMBL" id="MDC2889176.1"/>
    </source>
</evidence>
<reference evidence="3 4" key="1">
    <citation type="submission" date="2023-01" db="EMBL/GenBank/DDBJ databases">
        <title>Psychrosphaera sp. nov., isolated from marine algae.</title>
        <authorList>
            <person name="Bayburt H."/>
            <person name="Choi B.J."/>
            <person name="Kim J.M."/>
            <person name="Choi D.G."/>
            <person name="Jeon C.O."/>
        </authorList>
    </citation>
    <scope>NUCLEOTIDE SEQUENCE [LARGE SCALE GENOMIC DNA]</scope>
    <source>
        <strain evidence="3 4">G1-22</strain>
    </source>
</reference>
<keyword evidence="4" id="KW-1185">Reference proteome</keyword>
<feature type="coiled-coil region" evidence="1">
    <location>
        <begin position="98"/>
        <end position="125"/>
    </location>
</feature>
<comment type="caution">
    <text evidence="3">The sequence shown here is derived from an EMBL/GenBank/DDBJ whole genome shotgun (WGS) entry which is preliminary data.</text>
</comment>
<proteinExistence type="predicted"/>
<feature type="transmembrane region" description="Helical" evidence="2">
    <location>
        <begin position="44"/>
        <end position="63"/>
    </location>
</feature>
<evidence type="ECO:0000256" key="1">
    <source>
        <dbReference type="SAM" id="Coils"/>
    </source>
</evidence>
<organism evidence="3 4">
    <name type="scientific">Psychrosphaera algicola</name>
    <dbReference type="NCBI Taxonomy" id="3023714"/>
    <lineage>
        <taxon>Bacteria</taxon>
        <taxon>Pseudomonadati</taxon>
        <taxon>Pseudomonadota</taxon>
        <taxon>Gammaproteobacteria</taxon>
        <taxon>Alteromonadales</taxon>
        <taxon>Pseudoalteromonadaceae</taxon>
        <taxon>Psychrosphaera</taxon>
    </lineage>
</organism>
<accession>A0ABT5FEZ5</accession>